<name>A0AAD6CAW6_9EURO</name>
<accession>A0AAD6CAW6</accession>
<dbReference type="Proteomes" id="UP001213681">
    <property type="component" value="Unassembled WGS sequence"/>
</dbReference>
<dbReference type="InterPro" id="IPR008906">
    <property type="entry name" value="HATC_C_dom"/>
</dbReference>
<evidence type="ECO:0000313" key="4">
    <source>
        <dbReference type="Proteomes" id="UP001213681"/>
    </source>
</evidence>
<feature type="region of interest" description="Disordered" evidence="1">
    <location>
        <begin position="132"/>
        <end position="222"/>
    </location>
</feature>
<dbReference type="SUPFAM" id="SSF53098">
    <property type="entry name" value="Ribonuclease H-like"/>
    <property type="match status" value="1"/>
</dbReference>
<dbReference type="AlphaFoldDB" id="A0AAD6CAW6"/>
<proteinExistence type="predicted"/>
<dbReference type="InterPro" id="IPR012337">
    <property type="entry name" value="RNaseH-like_sf"/>
</dbReference>
<comment type="caution">
    <text evidence="3">The sequence shown here is derived from an EMBL/GenBank/DDBJ whole genome shotgun (WGS) entry which is preliminary data.</text>
</comment>
<evidence type="ECO:0000256" key="1">
    <source>
        <dbReference type="SAM" id="MobiDB-lite"/>
    </source>
</evidence>
<feature type="domain" description="HAT C-terminal dimerisation" evidence="2">
    <location>
        <begin position="59"/>
        <end position="104"/>
    </location>
</feature>
<dbReference type="RefSeq" id="XP_056768503.1">
    <property type="nucleotide sequence ID" value="XM_056907096.1"/>
</dbReference>
<reference evidence="3" key="2">
    <citation type="journal article" date="2023" name="IMA Fungus">
        <title>Comparative genomic study of the Penicillium genus elucidates a diverse pangenome and 15 lateral gene transfer events.</title>
        <authorList>
            <person name="Petersen C."/>
            <person name="Sorensen T."/>
            <person name="Nielsen M.R."/>
            <person name="Sondergaard T.E."/>
            <person name="Sorensen J.L."/>
            <person name="Fitzpatrick D.A."/>
            <person name="Frisvad J.C."/>
            <person name="Nielsen K.L."/>
        </authorList>
    </citation>
    <scope>NUCLEOTIDE SEQUENCE</scope>
    <source>
        <strain evidence="3">IBT 16125</strain>
    </source>
</reference>
<gene>
    <name evidence="3" type="ORF">N7458_003714</name>
</gene>
<feature type="compositionally biased region" description="Basic and acidic residues" evidence="1">
    <location>
        <begin position="132"/>
        <end position="143"/>
    </location>
</feature>
<keyword evidence="4" id="KW-1185">Reference proteome</keyword>
<evidence type="ECO:0000259" key="2">
    <source>
        <dbReference type="Pfam" id="PF05699"/>
    </source>
</evidence>
<dbReference type="EMBL" id="JAPVEA010000003">
    <property type="protein sequence ID" value="KAJ5456131.1"/>
    <property type="molecule type" value="Genomic_DNA"/>
</dbReference>
<sequence>MRQRESFRITTRPTDPPLSKALSSVYTQDELALICGIEETQEALAPEQDKLTQYLESALARLARDILSIPATGAGVERLFYTARDICHYRRGSLKPETIRDLMMFVCTSKFDIEDDQRMLINEYLSHQEKQAAKEEKDIKENNFDPISDDEEDPASILSQPPVQLLSEKALGKRRRSDTSEPDEDENNDDDAEVPLPDTQHRVSGRVRKRSKRLDGYELGPV</sequence>
<dbReference type="GO" id="GO:0046983">
    <property type="term" value="F:protein dimerization activity"/>
    <property type="evidence" value="ECO:0007669"/>
    <property type="project" value="InterPro"/>
</dbReference>
<feature type="compositionally biased region" description="Basic residues" evidence="1">
    <location>
        <begin position="203"/>
        <end position="212"/>
    </location>
</feature>
<feature type="compositionally biased region" description="Acidic residues" evidence="1">
    <location>
        <begin position="180"/>
        <end position="193"/>
    </location>
</feature>
<dbReference type="Pfam" id="PF05699">
    <property type="entry name" value="Dimer_Tnp_hAT"/>
    <property type="match status" value="1"/>
</dbReference>
<dbReference type="GeneID" id="81597339"/>
<reference evidence="3" key="1">
    <citation type="submission" date="2022-12" db="EMBL/GenBank/DDBJ databases">
        <authorList>
            <person name="Petersen C."/>
        </authorList>
    </citation>
    <scope>NUCLEOTIDE SEQUENCE</scope>
    <source>
        <strain evidence="3">IBT 16125</strain>
    </source>
</reference>
<evidence type="ECO:0000313" key="3">
    <source>
        <dbReference type="EMBL" id="KAJ5456131.1"/>
    </source>
</evidence>
<organism evidence="3 4">
    <name type="scientific">Penicillium daleae</name>
    <dbReference type="NCBI Taxonomy" id="63821"/>
    <lineage>
        <taxon>Eukaryota</taxon>
        <taxon>Fungi</taxon>
        <taxon>Dikarya</taxon>
        <taxon>Ascomycota</taxon>
        <taxon>Pezizomycotina</taxon>
        <taxon>Eurotiomycetes</taxon>
        <taxon>Eurotiomycetidae</taxon>
        <taxon>Eurotiales</taxon>
        <taxon>Aspergillaceae</taxon>
        <taxon>Penicillium</taxon>
    </lineage>
</organism>
<protein>
    <recommendedName>
        <fullName evidence="2">HAT C-terminal dimerisation domain-containing protein</fullName>
    </recommendedName>
</protein>